<evidence type="ECO:0000256" key="9">
    <source>
        <dbReference type="SAM" id="SignalP"/>
    </source>
</evidence>
<accession>A0A8C6GQV5</accession>
<keyword evidence="3 9" id="KW-0732">Signal</keyword>
<keyword evidence="4 8" id="KW-0472">Membrane</keyword>
<dbReference type="GO" id="GO:0004888">
    <property type="term" value="F:transmembrane signaling receptor activity"/>
    <property type="evidence" value="ECO:0007669"/>
    <property type="project" value="TreeGrafter"/>
</dbReference>
<dbReference type="FunFam" id="2.60.40.10:FF:000357">
    <property type="entry name" value="Fc receptor like 1"/>
    <property type="match status" value="1"/>
</dbReference>
<name>A0A8C6GQV5_MUSSI</name>
<dbReference type="InterPro" id="IPR007110">
    <property type="entry name" value="Ig-like_dom"/>
</dbReference>
<evidence type="ECO:0000256" key="4">
    <source>
        <dbReference type="ARBA" id="ARBA00023136"/>
    </source>
</evidence>
<feature type="signal peptide" evidence="9">
    <location>
        <begin position="1"/>
        <end position="16"/>
    </location>
</feature>
<evidence type="ECO:0000313" key="12">
    <source>
        <dbReference type="Proteomes" id="UP000694415"/>
    </source>
</evidence>
<dbReference type="GeneTree" id="ENSGT01050000244808"/>
<dbReference type="AlphaFoldDB" id="A0A8C6GQV5"/>
<keyword evidence="2" id="KW-1003">Cell membrane</keyword>
<dbReference type="Pfam" id="PF17736">
    <property type="entry name" value="Ig_C17orf99"/>
    <property type="match status" value="1"/>
</dbReference>
<evidence type="ECO:0000256" key="1">
    <source>
        <dbReference type="ARBA" id="ARBA00004236"/>
    </source>
</evidence>
<dbReference type="Proteomes" id="UP000694415">
    <property type="component" value="Unplaced"/>
</dbReference>
<evidence type="ECO:0000256" key="2">
    <source>
        <dbReference type="ARBA" id="ARBA00022475"/>
    </source>
</evidence>
<evidence type="ECO:0000256" key="7">
    <source>
        <dbReference type="ARBA" id="ARBA00023319"/>
    </source>
</evidence>
<evidence type="ECO:0000256" key="5">
    <source>
        <dbReference type="ARBA" id="ARBA00023157"/>
    </source>
</evidence>
<dbReference type="Ensembl" id="ENSMSIT00000012225.1">
    <property type="protein sequence ID" value="ENSMSIP00000009635.1"/>
    <property type="gene ID" value="ENSMSIG00000008473.1"/>
</dbReference>
<protein>
    <submittedName>
        <fullName evidence="11">Fc receptor-like 6</fullName>
    </submittedName>
</protein>
<feature type="transmembrane region" description="Helical" evidence="8">
    <location>
        <begin position="216"/>
        <end position="237"/>
    </location>
</feature>
<evidence type="ECO:0000256" key="6">
    <source>
        <dbReference type="ARBA" id="ARBA00023180"/>
    </source>
</evidence>
<dbReference type="GO" id="GO:0007166">
    <property type="term" value="P:cell surface receptor signaling pathway"/>
    <property type="evidence" value="ECO:0007669"/>
    <property type="project" value="TreeGrafter"/>
</dbReference>
<reference evidence="11" key="1">
    <citation type="submission" date="2025-08" db="UniProtKB">
        <authorList>
            <consortium name="Ensembl"/>
        </authorList>
    </citation>
    <scope>IDENTIFICATION</scope>
</reference>
<dbReference type="GO" id="GO:0009897">
    <property type="term" value="C:external side of plasma membrane"/>
    <property type="evidence" value="ECO:0007669"/>
    <property type="project" value="Ensembl"/>
</dbReference>
<keyword evidence="8" id="KW-0812">Transmembrane</keyword>
<organism evidence="11 12">
    <name type="scientific">Mus spicilegus</name>
    <name type="common">Mound-building mouse</name>
    <dbReference type="NCBI Taxonomy" id="10103"/>
    <lineage>
        <taxon>Eukaryota</taxon>
        <taxon>Metazoa</taxon>
        <taxon>Chordata</taxon>
        <taxon>Craniata</taxon>
        <taxon>Vertebrata</taxon>
        <taxon>Euteleostomi</taxon>
        <taxon>Mammalia</taxon>
        <taxon>Eutheria</taxon>
        <taxon>Euarchontoglires</taxon>
        <taxon>Glires</taxon>
        <taxon>Rodentia</taxon>
        <taxon>Myomorpha</taxon>
        <taxon>Muroidea</taxon>
        <taxon>Muridae</taxon>
        <taxon>Murinae</taxon>
        <taxon>Mus</taxon>
        <taxon>Mus</taxon>
    </lineage>
</organism>
<dbReference type="Pfam" id="PF13895">
    <property type="entry name" value="Ig_2"/>
    <property type="match status" value="1"/>
</dbReference>
<keyword evidence="7" id="KW-0393">Immunoglobulin domain</keyword>
<dbReference type="InterPro" id="IPR040878">
    <property type="entry name" value="IL-40-like_Ig"/>
</dbReference>
<keyword evidence="8" id="KW-1133">Transmembrane helix</keyword>
<keyword evidence="5" id="KW-1015">Disulfide bond</keyword>
<dbReference type="GO" id="GO:0019903">
    <property type="term" value="F:protein phosphatase binding"/>
    <property type="evidence" value="ECO:0007669"/>
    <property type="project" value="Ensembl"/>
</dbReference>
<dbReference type="InterPro" id="IPR036179">
    <property type="entry name" value="Ig-like_dom_sf"/>
</dbReference>
<keyword evidence="6" id="KW-0325">Glycoprotein</keyword>
<feature type="chain" id="PRO_5034753668" evidence="9">
    <location>
        <begin position="17"/>
        <end position="268"/>
    </location>
</feature>
<proteinExistence type="predicted"/>
<dbReference type="SUPFAM" id="SSF48726">
    <property type="entry name" value="Immunoglobulin"/>
    <property type="match status" value="2"/>
</dbReference>
<evidence type="ECO:0000256" key="3">
    <source>
        <dbReference type="ARBA" id="ARBA00022729"/>
    </source>
</evidence>
<feature type="domain" description="Ig-like" evidence="10">
    <location>
        <begin position="114"/>
        <end position="194"/>
    </location>
</feature>
<sequence length="268" mass="30293">MLLWMVLLLCDSMAEAQELFPNPELTEFTNSETMDVILKCTIKVDPKNPTLQLFYTFYKDNHVIQDRSPHSVFSAEAKEENSGLYQCMVDTEDGLIQKKSGYLDIQFWTPVSHPVLTLQREATNLAVGDKVEFLCEAHQGSLPIFYSFYMNGEILGKPLAPSGRAASLLASVKAEWSTKNYSCEAKNNISREISELKKFPLVVSGTAWIKSNMLTIWLPASLLGGMVIAAVVLMYFFKPCKKHARPETPTLKEPDSFLYVSVDNRRYK</sequence>
<evidence type="ECO:0000256" key="8">
    <source>
        <dbReference type="SAM" id="Phobius"/>
    </source>
</evidence>
<dbReference type="PANTHER" id="PTHR11481:SF101">
    <property type="entry name" value="FC RECEPTOR-LIKE PROTEIN 2"/>
    <property type="match status" value="1"/>
</dbReference>
<evidence type="ECO:0000313" key="11">
    <source>
        <dbReference type="Ensembl" id="ENSMSIP00000009635.1"/>
    </source>
</evidence>
<dbReference type="PROSITE" id="PS50835">
    <property type="entry name" value="IG_LIKE"/>
    <property type="match status" value="1"/>
</dbReference>
<dbReference type="InterPro" id="IPR050488">
    <property type="entry name" value="Ig_Fc_receptor"/>
</dbReference>
<dbReference type="InterPro" id="IPR013783">
    <property type="entry name" value="Ig-like_fold"/>
</dbReference>
<comment type="subcellular location">
    <subcellularLocation>
        <location evidence="1">Cell membrane</location>
    </subcellularLocation>
</comment>
<evidence type="ECO:0000259" key="10">
    <source>
        <dbReference type="PROSITE" id="PS50835"/>
    </source>
</evidence>
<reference evidence="11" key="2">
    <citation type="submission" date="2025-09" db="UniProtKB">
        <authorList>
            <consortium name="Ensembl"/>
        </authorList>
    </citation>
    <scope>IDENTIFICATION</scope>
</reference>
<dbReference type="Gene3D" id="2.60.40.10">
    <property type="entry name" value="Immunoglobulins"/>
    <property type="match status" value="2"/>
</dbReference>
<dbReference type="PANTHER" id="PTHR11481">
    <property type="entry name" value="IMMUNOGLOBULIN FC RECEPTOR"/>
    <property type="match status" value="1"/>
</dbReference>
<keyword evidence="12" id="KW-1185">Reference proteome</keyword>
<dbReference type="GO" id="GO:0006955">
    <property type="term" value="P:immune response"/>
    <property type="evidence" value="ECO:0007669"/>
    <property type="project" value="TreeGrafter"/>
</dbReference>